<feature type="domain" description="ABC transporter" evidence="4">
    <location>
        <begin position="4"/>
        <end position="231"/>
    </location>
</feature>
<evidence type="ECO:0000313" key="6">
    <source>
        <dbReference type="Proteomes" id="UP000531840"/>
    </source>
</evidence>
<keyword evidence="1" id="KW-0813">Transport</keyword>
<dbReference type="Gene3D" id="3.40.50.300">
    <property type="entry name" value="P-loop containing nucleotide triphosphate hydrolases"/>
    <property type="match status" value="1"/>
</dbReference>
<dbReference type="EMBL" id="JACBYF010000010">
    <property type="protein sequence ID" value="NYS47684.1"/>
    <property type="molecule type" value="Genomic_DNA"/>
</dbReference>
<evidence type="ECO:0000256" key="1">
    <source>
        <dbReference type="ARBA" id="ARBA00022448"/>
    </source>
</evidence>
<dbReference type="PROSITE" id="PS50893">
    <property type="entry name" value="ABC_TRANSPORTER_2"/>
    <property type="match status" value="1"/>
</dbReference>
<evidence type="ECO:0000259" key="4">
    <source>
        <dbReference type="PROSITE" id="PS50893"/>
    </source>
</evidence>
<keyword evidence="3 5" id="KW-0067">ATP-binding</keyword>
<dbReference type="SMART" id="SM00382">
    <property type="entry name" value="AAA"/>
    <property type="match status" value="1"/>
</dbReference>
<accession>A0ABX2T2I8</accession>
<sequence>MNSLTVNNLSLKIGQKELIKNISFKIDSGKILAIIGENGVGKTTFINYILNNINKKNDKIITENKNNIVGYVPQFRNFDVENPLSVYEFLSLPLKQKIFPWLSNKEKRNIDNLINELGISYLKNKRIGELSGGEKQKVYLAQALIREPNILLLDEFTASLDKKSELEFMNIIKDITKNRQIITLCITHEISLINEEYIDNILHFCENGCDYLSIDDFNKNKERVFKFCRHYVGEQNV</sequence>
<name>A0ABX2T2I8_9BACL</name>
<protein>
    <submittedName>
        <fullName evidence="5">ATP-binding cassette domain-containing protein</fullName>
    </submittedName>
</protein>
<dbReference type="SUPFAM" id="SSF52540">
    <property type="entry name" value="P-loop containing nucleoside triphosphate hydrolases"/>
    <property type="match status" value="1"/>
</dbReference>
<evidence type="ECO:0000256" key="3">
    <source>
        <dbReference type="ARBA" id="ARBA00022840"/>
    </source>
</evidence>
<evidence type="ECO:0000256" key="2">
    <source>
        <dbReference type="ARBA" id="ARBA00022741"/>
    </source>
</evidence>
<dbReference type="InterPro" id="IPR050153">
    <property type="entry name" value="Metal_Ion_Import_ABC"/>
</dbReference>
<organism evidence="5 6">
    <name type="scientific">Gemelliphila palaticanis</name>
    <dbReference type="NCBI Taxonomy" id="81950"/>
    <lineage>
        <taxon>Bacteria</taxon>
        <taxon>Bacillati</taxon>
        <taxon>Bacillota</taxon>
        <taxon>Bacilli</taxon>
        <taxon>Bacillales</taxon>
        <taxon>Gemellaceae</taxon>
        <taxon>Gemelliphila</taxon>
    </lineage>
</organism>
<dbReference type="PANTHER" id="PTHR42734">
    <property type="entry name" value="METAL TRANSPORT SYSTEM ATP-BINDING PROTEIN TM_0124-RELATED"/>
    <property type="match status" value="1"/>
</dbReference>
<dbReference type="Pfam" id="PF00005">
    <property type="entry name" value="ABC_tran"/>
    <property type="match status" value="1"/>
</dbReference>
<keyword evidence="2" id="KW-0547">Nucleotide-binding</keyword>
<dbReference type="InterPro" id="IPR003439">
    <property type="entry name" value="ABC_transporter-like_ATP-bd"/>
</dbReference>
<reference evidence="5 6" key="1">
    <citation type="submission" date="2020-07" db="EMBL/GenBank/DDBJ databases">
        <title>MOT database genomes.</title>
        <authorList>
            <person name="Joseph S."/>
            <person name="Aduse-Opoku J."/>
            <person name="Hashim A."/>
            <person name="Wade W."/>
            <person name="Curtis M."/>
        </authorList>
    </citation>
    <scope>NUCLEOTIDE SEQUENCE [LARGE SCALE GENOMIC DNA]</scope>
    <source>
        <strain evidence="5 6">CIP 106318</strain>
    </source>
</reference>
<dbReference type="Proteomes" id="UP000531840">
    <property type="component" value="Unassembled WGS sequence"/>
</dbReference>
<evidence type="ECO:0000313" key="5">
    <source>
        <dbReference type="EMBL" id="NYS47684.1"/>
    </source>
</evidence>
<gene>
    <name evidence="5" type="ORF">HZY85_05695</name>
</gene>
<dbReference type="GO" id="GO:0005524">
    <property type="term" value="F:ATP binding"/>
    <property type="evidence" value="ECO:0007669"/>
    <property type="project" value="UniProtKB-KW"/>
</dbReference>
<dbReference type="InterPro" id="IPR027417">
    <property type="entry name" value="P-loop_NTPase"/>
</dbReference>
<proteinExistence type="predicted"/>
<comment type="caution">
    <text evidence="5">The sequence shown here is derived from an EMBL/GenBank/DDBJ whole genome shotgun (WGS) entry which is preliminary data.</text>
</comment>
<dbReference type="InterPro" id="IPR003593">
    <property type="entry name" value="AAA+_ATPase"/>
</dbReference>
<keyword evidence="6" id="KW-1185">Reference proteome</keyword>
<dbReference type="RefSeq" id="WP_179941472.1">
    <property type="nucleotide sequence ID" value="NZ_JACBYF010000010.1"/>
</dbReference>